<reference evidence="1 2" key="1">
    <citation type="submission" date="2024-06" db="EMBL/GenBank/DDBJ databases">
        <authorList>
            <person name="Pan Q."/>
            <person name="Wen M."/>
            <person name="Jouanno E."/>
            <person name="Zahm M."/>
            <person name="Klopp C."/>
            <person name="Cabau C."/>
            <person name="Louis A."/>
            <person name="Berthelot C."/>
            <person name="Parey E."/>
            <person name="Roest Crollius H."/>
            <person name="Montfort J."/>
            <person name="Robinson-Rechavi M."/>
            <person name="Bouchez O."/>
            <person name="Lampietro C."/>
            <person name="Lopez Roques C."/>
            <person name="Donnadieu C."/>
            <person name="Postlethwait J."/>
            <person name="Bobe J."/>
            <person name="Verreycken H."/>
            <person name="Guiguen Y."/>
        </authorList>
    </citation>
    <scope>NUCLEOTIDE SEQUENCE [LARGE SCALE GENOMIC DNA]</scope>
    <source>
        <strain evidence="1">Up_M1</strain>
        <tissue evidence="1">Testis</tissue>
    </source>
</reference>
<protein>
    <submittedName>
        <fullName evidence="1">Uncharacterized protein</fullName>
    </submittedName>
</protein>
<accession>A0ABD0Y4T8</accession>
<keyword evidence="2" id="KW-1185">Reference proteome</keyword>
<evidence type="ECO:0000313" key="1">
    <source>
        <dbReference type="EMBL" id="KAL1020881.1"/>
    </source>
</evidence>
<evidence type="ECO:0000313" key="2">
    <source>
        <dbReference type="Proteomes" id="UP001557470"/>
    </source>
</evidence>
<comment type="caution">
    <text evidence="1">The sequence shown here is derived from an EMBL/GenBank/DDBJ whole genome shotgun (WGS) entry which is preliminary data.</text>
</comment>
<gene>
    <name evidence="1" type="ORF">UPYG_G00005910</name>
</gene>
<organism evidence="1 2">
    <name type="scientific">Umbra pygmaea</name>
    <name type="common">Eastern mudminnow</name>
    <dbReference type="NCBI Taxonomy" id="75934"/>
    <lineage>
        <taxon>Eukaryota</taxon>
        <taxon>Metazoa</taxon>
        <taxon>Chordata</taxon>
        <taxon>Craniata</taxon>
        <taxon>Vertebrata</taxon>
        <taxon>Euteleostomi</taxon>
        <taxon>Actinopterygii</taxon>
        <taxon>Neopterygii</taxon>
        <taxon>Teleostei</taxon>
        <taxon>Protacanthopterygii</taxon>
        <taxon>Esociformes</taxon>
        <taxon>Umbridae</taxon>
        <taxon>Umbra</taxon>
    </lineage>
</organism>
<dbReference type="AlphaFoldDB" id="A0ABD0Y4T8"/>
<sequence>MYTSPLHCSSLLIRWIERAAPHLPTCLSVCLHNIKLGARVLDLPEASNPTQNPDKLLLEEEVHFPFWISQISSGCPIGDCLTFPRPIG</sequence>
<dbReference type="Proteomes" id="UP001557470">
    <property type="component" value="Unassembled WGS sequence"/>
</dbReference>
<name>A0ABD0Y4T8_UMBPY</name>
<dbReference type="EMBL" id="JAGEUA010000001">
    <property type="protein sequence ID" value="KAL1020881.1"/>
    <property type="molecule type" value="Genomic_DNA"/>
</dbReference>
<proteinExistence type="predicted"/>